<protein>
    <submittedName>
        <fullName evidence="12">Uncharacterized protein</fullName>
    </submittedName>
</protein>
<evidence type="ECO:0000256" key="3">
    <source>
        <dbReference type="ARBA" id="ARBA00022448"/>
    </source>
</evidence>
<keyword evidence="6 8" id="KW-1133">Transmembrane helix</keyword>
<keyword evidence="3 8" id="KW-0813">Transport</keyword>
<evidence type="ECO:0000256" key="2">
    <source>
        <dbReference type="ARBA" id="ARBA00010799"/>
    </source>
</evidence>
<sequence length="243" mass="26656">MHPAVVIFLSVVLVQAITALGKQRLEDILWFGYISIFHRRTLSTQRTLRREIYTTKQQLSATSSQDQFAKWAKLRRKVDKSLADLERTNSTLASSRTTFNMLLKGFLFVLTTVMPFCVTSWYSKTPIFWLPPGEHSWFGPLGWFLALPRAPRGAVSSTVWQMVCSRSLIALGGALANLVPGKKEEVVNEAKIQELHEEEKGAQGASAPASASPAAAAAAAAASGDARRRTNATASSASEKQYL</sequence>
<name>A0A4U7L2K7_9BASI</name>
<dbReference type="GO" id="GO:0071816">
    <property type="term" value="P:tail-anchored membrane protein insertion into ER membrane"/>
    <property type="evidence" value="ECO:0007669"/>
    <property type="project" value="InterPro"/>
</dbReference>
<evidence type="ECO:0000256" key="4">
    <source>
        <dbReference type="ARBA" id="ARBA00022692"/>
    </source>
</evidence>
<dbReference type="GO" id="GO:0043495">
    <property type="term" value="F:protein-membrane adaptor activity"/>
    <property type="evidence" value="ECO:0007669"/>
    <property type="project" value="TreeGrafter"/>
</dbReference>
<keyword evidence="5 8" id="KW-0256">Endoplasmic reticulum</keyword>
<dbReference type="EMBL" id="SRRM01000002">
    <property type="protein sequence ID" value="TKY91040.1"/>
    <property type="molecule type" value="Genomic_DNA"/>
</dbReference>
<dbReference type="GO" id="GO:0043529">
    <property type="term" value="C:GET complex"/>
    <property type="evidence" value="ECO:0007669"/>
    <property type="project" value="InterPro"/>
</dbReference>
<dbReference type="InterPro" id="IPR027538">
    <property type="entry name" value="Get1_fungi"/>
</dbReference>
<evidence type="ECO:0000313" key="12">
    <source>
        <dbReference type="EMBL" id="TKY91040.1"/>
    </source>
</evidence>
<dbReference type="HAMAP" id="MF_03113">
    <property type="entry name" value="Get1"/>
    <property type="match status" value="1"/>
</dbReference>
<comment type="subcellular location">
    <subcellularLocation>
        <location evidence="1">Endoplasmic reticulum membrane</location>
        <topology evidence="1">Multi-pass membrane protein</topology>
    </subcellularLocation>
</comment>
<dbReference type="InterPro" id="IPR028945">
    <property type="entry name" value="Get1"/>
</dbReference>
<feature type="topological domain" description="Lumenal" evidence="8">
    <location>
        <begin position="1"/>
        <end position="3"/>
    </location>
</feature>
<keyword evidence="13" id="KW-1185">Reference proteome</keyword>
<dbReference type="OrthoDB" id="69461at2759"/>
<dbReference type="AlphaFoldDB" id="A0A4U7L2K7"/>
<accession>A0A4U7L2K7</accession>
<evidence type="ECO:0000256" key="9">
    <source>
        <dbReference type="SAM" id="MobiDB-lite"/>
    </source>
</evidence>
<evidence type="ECO:0000256" key="7">
    <source>
        <dbReference type="ARBA" id="ARBA00023136"/>
    </source>
</evidence>
<dbReference type="PANTHER" id="PTHR42650">
    <property type="entry name" value="TAIL-ANCHORED PROTEIN INSERTION RECEPTOR WRB"/>
    <property type="match status" value="1"/>
</dbReference>
<organism evidence="12 13">
    <name type="scientific">Sporisorium graminicola</name>
    <dbReference type="NCBI Taxonomy" id="280036"/>
    <lineage>
        <taxon>Eukaryota</taxon>
        <taxon>Fungi</taxon>
        <taxon>Dikarya</taxon>
        <taxon>Basidiomycota</taxon>
        <taxon>Ustilaginomycotina</taxon>
        <taxon>Ustilaginomycetes</taxon>
        <taxon>Ustilaginales</taxon>
        <taxon>Ustilaginaceae</taxon>
        <taxon>Sporisorium</taxon>
    </lineage>
</organism>
<dbReference type="Gene3D" id="1.10.287.660">
    <property type="entry name" value="Helix hairpin bin"/>
    <property type="match status" value="1"/>
</dbReference>
<keyword evidence="11" id="KW-0732">Signal</keyword>
<keyword evidence="4 8" id="KW-0812">Transmembrane</keyword>
<comment type="similarity">
    <text evidence="2 8">Belongs to the WRB/GET1 family.</text>
</comment>
<evidence type="ECO:0000256" key="5">
    <source>
        <dbReference type="ARBA" id="ARBA00022824"/>
    </source>
</evidence>
<dbReference type="InterPro" id="IPR029012">
    <property type="entry name" value="Helix_hairpin_bin_sf"/>
</dbReference>
<evidence type="ECO:0000256" key="1">
    <source>
        <dbReference type="ARBA" id="ARBA00004477"/>
    </source>
</evidence>
<comment type="caution">
    <text evidence="12">The sequence shown here is derived from an EMBL/GenBank/DDBJ whole genome shotgun (WGS) entry which is preliminary data.</text>
</comment>
<keyword evidence="7 8" id="KW-0472">Membrane</keyword>
<feature type="region of interest" description="Disordered" evidence="9">
    <location>
        <begin position="216"/>
        <end position="243"/>
    </location>
</feature>
<feature type="signal peptide" evidence="11">
    <location>
        <begin position="1"/>
        <end position="16"/>
    </location>
</feature>
<evidence type="ECO:0000256" key="6">
    <source>
        <dbReference type="ARBA" id="ARBA00022989"/>
    </source>
</evidence>
<proteinExistence type="inferred from homology"/>
<evidence type="ECO:0000256" key="11">
    <source>
        <dbReference type="SAM" id="SignalP"/>
    </source>
</evidence>
<feature type="chain" id="PRO_5020319331" evidence="11">
    <location>
        <begin position="17"/>
        <end position="243"/>
    </location>
</feature>
<evidence type="ECO:0000256" key="10">
    <source>
        <dbReference type="SAM" id="Phobius"/>
    </source>
</evidence>
<dbReference type="Proteomes" id="UP000306050">
    <property type="component" value="Chromosome SGRAM_1"/>
</dbReference>
<evidence type="ECO:0000313" key="13">
    <source>
        <dbReference type="Proteomes" id="UP000306050"/>
    </source>
</evidence>
<evidence type="ECO:0000256" key="8">
    <source>
        <dbReference type="HAMAP-Rule" id="MF_03113"/>
    </source>
</evidence>
<gene>
    <name evidence="8" type="primary">GET1</name>
    <name evidence="12" type="ORF">EX895_001039</name>
</gene>
<dbReference type="GO" id="GO:0005789">
    <property type="term" value="C:endoplasmic reticulum membrane"/>
    <property type="evidence" value="ECO:0007669"/>
    <property type="project" value="UniProtKB-SubCell"/>
</dbReference>
<feature type="topological domain" description="Cytoplasmic" evidence="8">
    <location>
        <begin position="172"/>
        <end position="243"/>
    </location>
</feature>
<dbReference type="Pfam" id="PF04420">
    <property type="entry name" value="CHD5"/>
    <property type="match status" value="1"/>
</dbReference>
<comment type="caution">
    <text evidence="8">Lacks conserved residue(s) required for the propagation of feature annotation.</text>
</comment>
<feature type="transmembrane region" description="Helical" evidence="10">
    <location>
        <begin position="101"/>
        <end position="122"/>
    </location>
</feature>
<dbReference type="PANTHER" id="PTHR42650:SF1">
    <property type="entry name" value="GUIDED ENTRY OF TAIL-ANCHORED PROTEINS FACTOR 1"/>
    <property type="match status" value="1"/>
</dbReference>
<reference evidence="12 13" key="1">
    <citation type="submission" date="2019-05" db="EMBL/GenBank/DDBJ databases">
        <title>Sporisorium graminicola CBS 10092 draft sequencing and annotation.</title>
        <authorList>
            <person name="Solano-Gonzalez S."/>
            <person name="Caddick M.X."/>
            <person name="Darby A."/>
        </authorList>
    </citation>
    <scope>NUCLEOTIDE SEQUENCE [LARGE SCALE GENOMIC DNA]</scope>
    <source>
        <strain evidence="12 13">CBS 10092</strain>
    </source>
</reference>
<feature type="compositionally biased region" description="Low complexity" evidence="9">
    <location>
        <begin position="231"/>
        <end position="243"/>
    </location>
</feature>